<gene>
    <name evidence="3" type="ORF">GCM10011383_20910</name>
</gene>
<dbReference type="RefSeq" id="WP_188813817.1">
    <property type="nucleotide sequence ID" value="NZ_BMHT01000003.1"/>
</dbReference>
<reference evidence="4" key="1">
    <citation type="journal article" date="2019" name="Int. J. Syst. Evol. Microbiol.">
        <title>The Global Catalogue of Microorganisms (GCM) 10K type strain sequencing project: providing services to taxonomists for standard genome sequencing and annotation.</title>
        <authorList>
            <consortium name="The Broad Institute Genomics Platform"/>
            <consortium name="The Broad Institute Genome Sequencing Center for Infectious Disease"/>
            <person name="Wu L."/>
            <person name="Ma J."/>
        </authorList>
    </citation>
    <scope>NUCLEOTIDE SEQUENCE [LARGE SCALE GENOMIC DNA]</scope>
    <source>
        <strain evidence="4">CGMCC 1.15197</strain>
    </source>
</reference>
<feature type="domain" description="Protein FecR C-terminal" evidence="2">
    <location>
        <begin position="266"/>
        <end position="333"/>
    </location>
</feature>
<dbReference type="InterPro" id="IPR032508">
    <property type="entry name" value="FecR_C"/>
</dbReference>
<dbReference type="Gene3D" id="2.60.120.1440">
    <property type="match status" value="1"/>
</dbReference>
<comment type="caution">
    <text evidence="3">The sequence shown here is derived from an EMBL/GenBank/DDBJ whole genome shotgun (WGS) entry which is preliminary data.</text>
</comment>
<sequence>MSTPVDFEAYLRYLRRESSPAETRAVLSWLAQPANALLAQHWMEQYAQLLEQEQAPRQDAPDFDSMEKMLLRKLGFVEAVNQAEVTRSPLWRRWAAAAAVLVGVAAGGGWFWQAGHEQPTLTQLSTPYGQTRVVQLPDGSTVTLNSHSTLCYAANLGQAGVREVWLDGEAYFAVKHLPNHRRFVVRTTAGFKVEVLGTKFTVYRRHRQGRVVLLSGKVKVDFADSTRSNDVVLRPGELVETWDTQPRQVVHKAVNVAPYAAWKDDKLVFDGTSVAEVATRLSDTYGVAVVVENPALMQRKITGTFPVGDMEAVLQLLEKSFQLTVRRQPNQITLSDHSTHHFL</sequence>
<dbReference type="PIRSF" id="PIRSF018266">
    <property type="entry name" value="FecR"/>
    <property type="match status" value="1"/>
</dbReference>
<organism evidence="3 4">
    <name type="scientific">Hymenobacter cavernae</name>
    <dbReference type="NCBI Taxonomy" id="2044852"/>
    <lineage>
        <taxon>Bacteria</taxon>
        <taxon>Pseudomonadati</taxon>
        <taxon>Bacteroidota</taxon>
        <taxon>Cytophagia</taxon>
        <taxon>Cytophagales</taxon>
        <taxon>Hymenobacteraceae</taxon>
        <taxon>Hymenobacter</taxon>
    </lineage>
</organism>
<dbReference type="InterPro" id="IPR006860">
    <property type="entry name" value="FecR"/>
</dbReference>
<dbReference type="Pfam" id="PF16344">
    <property type="entry name" value="FecR_C"/>
    <property type="match status" value="1"/>
</dbReference>
<protein>
    <submittedName>
        <fullName evidence="3">Anti-sigma factor</fullName>
    </submittedName>
</protein>
<dbReference type="PANTHER" id="PTHR30273:SF2">
    <property type="entry name" value="PROTEIN FECR"/>
    <property type="match status" value="1"/>
</dbReference>
<evidence type="ECO:0000259" key="2">
    <source>
        <dbReference type="Pfam" id="PF16344"/>
    </source>
</evidence>
<dbReference type="Pfam" id="PF04773">
    <property type="entry name" value="FecR"/>
    <property type="match status" value="1"/>
</dbReference>
<accession>A0ABQ1U350</accession>
<proteinExistence type="predicted"/>
<dbReference type="InterPro" id="IPR012373">
    <property type="entry name" value="Ferrdict_sens_TM"/>
</dbReference>
<evidence type="ECO:0000259" key="1">
    <source>
        <dbReference type="Pfam" id="PF04773"/>
    </source>
</evidence>
<feature type="domain" description="FecR protein" evidence="1">
    <location>
        <begin position="123"/>
        <end position="219"/>
    </location>
</feature>
<keyword evidence="4" id="KW-1185">Reference proteome</keyword>
<evidence type="ECO:0000313" key="4">
    <source>
        <dbReference type="Proteomes" id="UP000632273"/>
    </source>
</evidence>
<dbReference type="PANTHER" id="PTHR30273">
    <property type="entry name" value="PERIPLASMIC SIGNAL SENSOR AND SIGMA FACTOR ACTIVATOR FECR-RELATED"/>
    <property type="match status" value="1"/>
</dbReference>
<dbReference type="EMBL" id="BMHT01000003">
    <property type="protein sequence ID" value="GGF09530.1"/>
    <property type="molecule type" value="Genomic_DNA"/>
</dbReference>
<evidence type="ECO:0000313" key="3">
    <source>
        <dbReference type="EMBL" id="GGF09530.1"/>
    </source>
</evidence>
<dbReference type="Gene3D" id="3.55.50.30">
    <property type="match status" value="1"/>
</dbReference>
<dbReference type="Proteomes" id="UP000632273">
    <property type="component" value="Unassembled WGS sequence"/>
</dbReference>
<name>A0ABQ1U350_9BACT</name>